<evidence type="ECO:0000256" key="1">
    <source>
        <dbReference type="SAM" id="MobiDB-lite"/>
    </source>
</evidence>
<dbReference type="InterPro" id="IPR051464">
    <property type="entry name" value="Peptidase_M42_aminopept"/>
</dbReference>
<dbReference type="InterPro" id="IPR007484">
    <property type="entry name" value="Peptidase_M28"/>
</dbReference>
<dbReference type="SUPFAM" id="SSF53187">
    <property type="entry name" value="Zn-dependent exopeptidases"/>
    <property type="match status" value="1"/>
</dbReference>
<accession>A0A644WR68</accession>
<dbReference type="AlphaFoldDB" id="A0A644WR68"/>
<name>A0A644WR68_9ZZZZ</name>
<dbReference type="Pfam" id="PF04389">
    <property type="entry name" value="Peptidase_M28"/>
    <property type="match status" value="1"/>
</dbReference>
<protein>
    <recommendedName>
        <fullName evidence="2">Peptidase M28 domain-containing protein</fullName>
    </recommendedName>
</protein>
<proteinExistence type="predicted"/>
<feature type="region of interest" description="Disordered" evidence="1">
    <location>
        <begin position="458"/>
        <end position="478"/>
    </location>
</feature>
<dbReference type="PANTHER" id="PTHR32481:SF7">
    <property type="entry name" value="AMINOPEPTIDASE YHFE-RELATED"/>
    <property type="match status" value="1"/>
</dbReference>
<comment type="caution">
    <text evidence="3">The sequence shown here is derived from an EMBL/GenBank/DDBJ whole genome shotgun (WGS) entry which is preliminary data.</text>
</comment>
<evidence type="ECO:0000259" key="2">
    <source>
        <dbReference type="Pfam" id="PF04389"/>
    </source>
</evidence>
<feature type="compositionally biased region" description="Basic residues" evidence="1">
    <location>
        <begin position="467"/>
        <end position="478"/>
    </location>
</feature>
<dbReference type="PANTHER" id="PTHR32481">
    <property type="entry name" value="AMINOPEPTIDASE"/>
    <property type="match status" value="1"/>
</dbReference>
<dbReference type="EMBL" id="VSSQ01001065">
    <property type="protein sequence ID" value="MPM04734.1"/>
    <property type="molecule type" value="Genomic_DNA"/>
</dbReference>
<sequence length="478" mass="53223">MIVVVKSMNALLVAQGFIFSQVESNTLDFSKESESNVEFLKKILGESDWRHGWHDRFLTVEDFDQNEAEWLALCAVPGRGRTEMCGYFDDENCVSLEMLDLYISGLVRQLNRLGCMTIMSCDGEGKRRPIILFATVPDVKKATVLLAEVGLKHRVNEVRKSITFLLDRNELLDYVSLLNELPENVKEIPHDDLERNLFENNVEELLQIPGVSGEESVIRNHVMKKLIPLTDKISVDGYGNILAEVTIGANRVGPAFTILLNCHLDVVDEIESDREILKHGNVWTSSYGILGADDRAGIGVVLYTLKQLQMMQLQSPVKVKIAFTVKEEVGLCGAKAVSQDFLEGVQAAIVVDRRGNGDIVTGTWGTAFCDELFGSMIALIGNLGEEKRWEPTMGGRSDTLIWAQQGIQSVNLSVGYQNEHTSEEELNINDAFATANLLKKVFLHVDLLKSALRGIRGEAQSTDERSRRSHRKVVSAVS</sequence>
<evidence type="ECO:0000313" key="3">
    <source>
        <dbReference type="EMBL" id="MPM04734.1"/>
    </source>
</evidence>
<organism evidence="3">
    <name type="scientific">bioreactor metagenome</name>
    <dbReference type="NCBI Taxonomy" id="1076179"/>
    <lineage>
        <taxon>unclassified sequences</taxon>
        <taxon>metagenomes</taxon>
        <taxon>ecological metagenomes</taxon>
    </lineage>
</organism>
<reference evidence="3" key="1">
    <citation type="submission" date="2019-08" db="EMBL/GenBank/DDBJ databases">
        <authorList>
            <person name="Kucharzyk K."/>
            <person name="Murdoch R.W."/>
            <person name="Higgins S."/>
            <person name="Loffler F."/>
        </authorList>
    </citation>
    <scope>NUCLEOTIDE SEQUENCE</scope>
</reference>
<gene>
    <name evidence="3" type="ORF">SDC9_51013</name>
</gene>
<dbReference type="Gene3D" id="3.40.630.10">
    <property type="entry name" value="Zn peptidases"/>
    <property type="match status" value="1"/>
</dbReference>
<feature type="domain" description="Peptidase M28" evidence="2">
    <location>
        <begin position="241"/>
        <end position="427"/>
    </location>
</feature>